<evidence type="ECO:0000313" key="2">
    <source>
        <dbReference type="Proteomes" id="UP000438448"/>
    </source>
</evidence>
<name>A0A7K0DDN9_9NOCA</name>
<accession>A0A7K0DDN9</accession>
<protein>
    <recommendedName>
        <fullName evidence="3">NB-ARC domain-containing protein</fullName>
    </recommendedName>
</protein>
<evidence type="ECO:0008006" key="3">
    <source>
        <dbReference type="Google" id="ProtNLM"/>
    </source>
</evidence>
<dbReference type="GO" id="GO:0043531">
    <property type="term" value="F:ADP binding"/>
    <property type="evidence" value="ECO:0007669"/>
    <property type="project" value="InterPro"/>
</dbReference>
<dbReference type="AlphaFoldDB" id="A0A7K0DDN9"/>
<dbReference type="OrthoDB" id="3311584at2"/>
<keyword evidence="2" id="KW-1185">Reference proteome</keyword>
<reference evidence="1 2" key="1">
    <citation type="submission" date="2019-10" db="EMBL/GenBank/DDBJ databases">
        <title>Nocardia macrotermitis sp. nov. and Nocardia aurantia sp. nov., isolated from the gut of fungus growing-termite Macrotermes natalensis.</title>
        <authorList>
            <person name="Benndorf R."/>
            <person name="Schwitalla J."/>
            <person name="Martin K."/>
            <person name="De Beer W."/>
            <person name="Kaster A.-K."/>
            <person name="Vollmers J."/>
            <person name="Poulsen M."/>
            <person name="Beemelmanns C."/>
        </authorList>
    </citation>
    <scope>NUCLEOTIDE SEQUENCE [LARGE SCALE GENOMIC DNA]</scope>
    <source>
        <strain evidence="1 2">RB20</strain>
    </source>
</reference>
<sequence>MVVPHEVLLAPRDFVNRKPALEWSDGFWADDSGHARVGVCSGLPGVGKTAFVRRSVEKAIASGRFADGQLCVEFGSGPGERTSVSDGLAACLAALGIATDAIPSSLKERSNRLRSITAEKSVLIVLEDVTDAAQVVPFVPGGPTSAVLVTSNKLLTELVLDGAWGHHLEPLDGIAGTHLLTALVGERVEREPLAVAELVRRCAGLPVALKLTAARLLARPSLRVEALVASIDADDSGVAPFTRAGWEKVTAVFSESYEALDGEAARLFRLLGIFPGRDLAAETLDVLLDRGPVVRDAAIYSLIDAGFLVEDSAGRMSLHPLLSQYAAQLSEYMDHSADREAALARVASHLVRRAAQADRKIMGEKRFRCTPDEVATGAESPFADDRDDTAAYAWFEVERANLLDLQRVVAAKGWHDWSWQLAEALSALYSQRRYFVDWTVSSEIGAASAHRAGNVRAEARLRSYVSRPLLELEQFERAHDELLVKAFPLAEAIGEGRLLGSVWEMIGRYRDVMGDPAGALEAYTHSSALFEAENDARGIAFVTVFRAQMLYRLGDLESAERTARSAVERLRALPKPEPKMEGRALTELGKISAERGEYAGARAQLDNAISILTTGGGYAFYAAGAHEQVFRLAERTQDTELMRTSLEQMLVIHRDLGSARVRELTEQLAQLTDRS</sequence>
<organism evidence="1 2">
    <name type="scientific">Nocardia macrotermitis</name>
    <dbReference type="NCBI Taxonomy" id="2585198"/>
    <lineage>
        <taxon>Bacteria</taxon>
        <taxon>Bacillati</taxon>
        <taxon>Actinomycetota</taxon>
        <taxon>Actinomycetes</taxon>
        <taxon>Mycobacteriales</taxon>
        <taxon>Nocardiaceae</taxon>
        <taxon>Nocardia</taxon>
    </lineage>
</organism>
<gene>
    <name evidence="1" type="ORF">NRB20_65510</name>
</gene>
<dbReference type="RefSeq" id="WP_153415191.1">
    <property type="nucleotide sequence ID" value="NZ_WEGK01000019.1"/>
</dbReference>
<dbReference type="Proteomes" id="UP000438448">
    <property type="component" value="Unassembled WGS sequence"/>
</dbReference>
<comment type="caution">
    <text evidence="1">The sequence shown here is derived from an EMBL/GenBank/DDBJ whole genome shotgun (WGS) entry which is preliminary data.</text>
</comment>
<dbReference type="Gene3D" id="3.40.50.300">
    <property type="entry name" value="P-loop containing nucleotide triphosphate hydrolases"/>
    <property type="match status" value="1"/>
</dbReference>
<dbReference type="Gene3D" id="1.25.40.10">
    <property type="entry name" value="Tetratricopeptide repeat domain"/>
    <property type="match status" value="1"/>
</dbReference>
<evidence type="ECO:0000313" key="1">
    <source>
        <dbReference type="EMBL" id="MQY23422.1"/>
    </source>
</evidence>
<proteinExistence type="predicted"/>
<dbReference type="SUPFAM" id="SSF52540">
    <property type="entry name" value="P-loop containing nucleoside triphosphate hydrolases"/>
    <property type="match status" value="1"/>
</dbReference>
<dbReference type="EMBL" id="WEGK01000019">
    <property type="protein sequence ID" value="MQY23422.1"/>
    <property type="molecule type" value="Genomic_DNA"/>
</dbReference>
<dbReference type="PRINTS" id="PR00364">
    <property type="entry name" value="DISEASERSIST"/>
</dbReference>
<dbReference type="InterPro" id="IPR027417">
    <property type="entry name" value="P-loop_NTPase"/>
</dbReference>
<dbReference type="InterPro" id="IPR011990">
    <property type="entry name" value="TPR-like_helical_dom_sf"/>
</dbReference>
<dbReference type="SUPFAM" id="SSF48452">
    <property type="entry name" value="TPR-like"/>
    <property type="match status" value="1"/>
</dbReference>